<feature type="region of interest" description="Disordered" evidence="2">
    <location>
        <begin position="1"/>
        <end position="238"/>
    </location>
</feature>
<evidence type="ECO:0000256" key="2">
    <source>
        <dbReference type="SAM" id="MobiDB-lite"/>
    </source>
</evidence>
<protein>
    <recommendedName>
        <fullName evidence="3">UDENN domain-containing protein</fullName>
    </recommendedName>
</protein>
<feature type="compositionally biased region" description="Basic and acidic residues" evidence="2">
    <location>
        <begin position="921"/>
        <end position="938"/>
    </location>
</feature>
<comment type="similarity">
    <text evidence="1">Belongs to the DENND6 family.</text>
</comment>
<evidence type="ECO:0000259" key="3">
    <source>
        <dbReference type="PROSITE" id="PS50211"/>
    </source>
</evidence>
<evidence type="ECO:0000313" key="5">
    <source>
        <dbReference type="Proteomes" id="UP001355207"/>
    </source>
</evidence>
<dbReference type="Proteomes" id="UP001355207">
    <property type="component" value="Chromosome 9"/>
</dbReference>
<dbReference type="PANTHER" id="PTHR13677">
    <property type="entry name" value="LD41638P"/>
    <property type="match status" value="1"/>
</dbReference>
<evidence type="ECO:0000256" key="1">
    <source>
        <dbReference type="ARBA" id="ARBA00007159"/>
    </source>
</evidence>
<sequence>MSSIPLNDEDSGDISLSSSHFSSPLISESRRESSSSSSASARNEYAAGSSTVGRTDIQDQSLRPRTYSRERDVSAPVPQRLFGKSLFTKSPQPQPETDTGVPSPNQPSLSSGSNGIINEEGSGPGSRSVSLNDEPPIMEPSSSSSNISPDFSNIASTSSSQYHNSSSSSSTNYKKPPAPTRRQSSGLGRSRSLNVKLPSLNTEIPRSPSPMSATSRNINTHTPTSKLGWSRKPGEPRPPPLVSELISKKMSRWVKEFVICNFDLERGPVVERRAGDRRWGPGEKENVAFSSFPDTSLFSEGSILFSFKIRHIPPDPSSLNQPEPPSPMPDRVVKTVEEEMIDLNVGDPPGEADALPGGSGNGIQTIHGPVKVGDKAEEYRRWDERGREWLYGFVWFEQRRDKGITRGYMQKSLVILTHLPFPALFSAVLQKVAPAFFEYGYSALEAACHSIASWPDPTPDSILELPMMTELLSVKLPDTTESPQIGKAFGVTSPTLKQPILAALPTSTPLRAFAAFLPSLWSLWECLILAEPILIIAPDPKTCSEIVWWLRDLLRPIPPAGDFRPYLHIHDHDFSLLVNSNKPQAGVIVGVTNPFFRNAASHWPNVISIPAQRTRRVVQNGTSPAVTSTSSPGMRDQPEGFLSRRHRSIQKDRVLLKRLEGLVAEGKLDDPDGNEALRTHFQQLTERFLVPLNRYFQTLVPTLGSTPISSTSISPSHSPAGTPSPLASASASSAGVIRPFSIPNFLTHLRNHGPNPLLFKTKGLSTKSRVENDFYASFCMSSTFARWLESRVDSLGLALTSHHHHQVSNNLMVPGRSNHNTPNKKFESQQQEYFSRSPTSVRPNLPRSVSASVGLGILGGLPNELDRRVSPNTTNSTMSLNNQDSESELSRFSTDLEDDDQQEGNPQGDNDHNNNKPKSRPQREREGSDMTIKKEDSSHSSFFNDQLKPESRLDNERKGSWFDTGRRVSEGMVKYDNRGSIGR</sequence>
<feature type="compositionally biased region" description="Polar residues" evidence="2">
    <location>
        <begin position="87"/>
        <end position="116"/>
    </location>
</feature>
<feature type="region of interest" description="Disordered" evidence="2">
    <location>
        <begin position="707"/>
        <end position="729"/>
    </location>
</feature>
<dbReference type="GeneID" id="91097304"/>
<feature type="compositionally biased region" description="Polar residues" evidence="2">
    <location>
        <begin position="48"/>
        <end position="63"/>
    </location>
</feature>
<feature type="compositionally biased region" description="Polar residues" evidence="2">
    <location>
        <begin position="199"/>
        <end position="227"/>
    </location>
</feature>
<feature type="compositionally biased region" description="Low complexity" evidence="2">
    <location>
        <begin position="13"/>
        <end position="27"/>
    </location>
</feature>
<dbReference type="GO" id="GO:0005085">
    <property type="term" value="F:guanyl-nucleotide exchange factor activity"/>
    <property type="evidence" value="ECO:0007669"/>
    <property type="project" value="InterPro"/>
</dbReference>
<feature type="compositionally biased region" description="Polar residues" evidence="2">
    <location>
        <begin position="808"/>
        <end position="851"/>
    </location>
</feature>
<dbReference type="PROSITE" id="PS50211">
    <property type="entry name" value="DENN"/>
    <property type="match status" value="1"/>
</dbReference>
<accession>A0AAX4K3K8</accession>
<feature type="compositionally biased region" description="Low complexity" evidence="2">
    <location>
        <begin position="133"/>
        <end position="173"/>
    </location>
</feature>
<feature type="compositionally biased region" description="Polar residues" evidence="2">
    <location>
        <begin position="870"/>
        <end position="884"/>
    </location>
</feature>
<dbReference type="AlphaFoldDB" id="A0AAX4K3K8"/>
<dbReference type="InterPro" id="IPR037516">
    <property type="entry name" value="Tripartite_DENN"/>
</dbReference>
<dbReference type="RefSeq" id="XP_066078451.1">
    <property type="nucleotide sequence ID" value="XM_066222354.1"/>
</dbReference>
<feature type="compositionally biased region" description="Basic and acidic residues" evidence="2">
    <location>
        <begin position="947"/>
        <end position="977"/>
    </location>
</feature>
<name>A0AAX4K3K8_9TREE</name>
<organism evidence="4 5">
    <name type="scientific">Kwoniella dendrophila CBS 6074</name>
    <dbReference type="NCBI Taxonomy" id="1295534"/>
    <lineage>
        <taxon>Eukaryota</taxon>
        <taxon>Fungi</taxon>
        <taxon>Dikarya</taxon>
        <taxon>Basidiomycota</taxon>
        <taxon>Agaricomycotina</taxon>
        <taxon>Tremellomycetes</taxon>
        <taxon>Tremellales</taxon>
        <taxon>Cryptococcaceae</taxon>
        <taxon>Kwoniella</taxon>
    </lineage>
</organism>
<dbReference type="InterPro" id="IPR024224">
    <property type="entry name" value="DENND6"/>
</dbReference>
<proteinExistence type="inferred from homology"/>
<dbReference type="GO" id="GO:0055037">
    <property type="term" value="C:recycling endosome"/>
    <property type="evidence" value="ECO:0007669"/>
    <property type="project" value="TreeGrafter"/>
</dbReference>
<dbReference type="EMBL" id="CP144106">
    <property type="protein sequence ID" value="WWC91689.1"/>
    <property type="molecule type" value="Genomic_DNA"/>
</dbReference>
<reference evidence="4 5" key="1">
    <citation type="submission" date="2024-01" db="EMBL/GenBank/DDBJ databases">
        <title>Comparative genomics of Cryptococcus and Kwoniella reveals pathogenesis evolution and contrasting modes of karyotype evolution via chromosome fusion or intercentromeric recombination.</title>
        <authorList>
            <person name="Coelho M.A."/>
            <person name="David-Palma M."/>
            <person name="Shea T."/>
            <person name="Bowers K."/>
            <person name="McGinley-Smith S."/>
            <person name="Mohammad A.W."/>
            <person name="Gnirke A."/>
            <person name="Yurkov A.M."/>
            <person name="Nowrousian M."/>
            <person name="Sun S."/>
            <person name="Cuomo C.A."/>
            <person name="Heitman J."/>
        </authorList>
    </citation>
    <scope>NUCLEOTIDE SEQUENCE [LARGE SCALE GENOMIC DNA]</scope>
    <source>
        <strain evidence="4 5">CBS 6074</strain>
    </source>
</reference>
<gene>
    <name evidence="4" type="ORF">L201_006635</name>
</gene>
<feature type="compositionally biased region" description="Low complexity" evidence="2">
    <location>
        <begin position="181"/>
        <end position="193"/>
    </location>
</feature>
<feature type="region of interest" description="Disordered" evidence="2">
    <location>
        <begin position="808"/>
        <end position="983"/>
    </location>
</feature>
<feature type="domain" description="UDENN" evidence="3">
    <location>
        <begin position="255"/>
        <end position="798"/>
    </location>
</feature>
<evidence type="ECO:0000313" key="4">
    <source>
        <dbReference type="EMBL" id="WWC91689.1"/>
    </source>
</evidence>
<keyword evidence="5" id="KW-1185">Reference proteome</keyword>
<feature type="compositionally biased region" description="Polar residues" evidence="2">
    <location>
        <begin position="621"/>
        <end position="632"/>
    </location>
</feature>
<dbReference type="PANTHER" id="PTHR13677:SF0">
    <property type="entry name" value="LD41638P"/>
    <property type="match status" value="1"/>
</dbReference>
<feature type="region of interest" description="Disordered" evidence="2">
    <location>
        <begin position="621"/>
        <end position="641"/>
    </location>
</feature>